<dbReference type="PROSITE" id="PS50209">
    <property type="entry name" value="CARD"/>
    <property type="match status" value="1"/>
</dbReference>
<dbReference type="CDD" id="cd08330">
    <property type="entry name" value="CARD_ASC_NALP1"/>
    <property type="match status" value="1"/>
</dbReference>
<dbReference type="InterPro" id="IPR011029">
    <property type="entry name" value="DEATH-like_dom_sf"/>
</dbReference>
<evidence type="ECO:0000259" key="8">
    <source>
        <dbReference type="PROSITE" id="PS50209"/>
    </source>
</evidence>
<protein>
    <recommendedName>
        <fullName evidence="8">CARD domain-containing protein</fullName>
    </recommendedName>
</protein>
<dbReference type="PANTHER" id="PTHR45690">
    <property type="entry name" value="NACHT, LRR AND PYD DOMAINS-CONTAINING PROTEIN 12"/>
    <property type="match status" value="1"/>
</dbReference>
<comment type="subcellular location">
    <subcellularLocation>
        <location evidence="1">Cytoplasm</location>
        <location evidence="1">Cytosol</location>
    </subcellularLocation>
</comment>
<comment type="caution">
    <text evidence="9">The sequence shown here is derived from an EMBL/GenBank/DDBJ whole genome shotgun (WGS) entry which is preliminary data.</text>
</comment>
<dbReference type="OrthoDB" id="8891580at2759"/>
<evidence type="ECO:0000313" key="9">
    <source>
        <dbReference type="EMBL" id="KAG7472866.1"/>
    </source>
</evidence>
<evidence type="ECO:0000256" key="2">
    <source>
        <dbReference type="ARBA" id="ARBA00022490"/>
    </source>
</evidence>
<dbReference type="SUPFAM" id="SSF52047">
    <property type="entry name" value="RNI-like"/>
    <property type="match status" value="1"/>
</dbReference>
<dbReference type="Gene3D" id="3.80.10.10">
    <property type="entry name" value="Ribonuclease Inhibitor"/>
    <property type="match status" value="2"/>
</dbReference>
<gene>
    <name evidence="9" type="ORF">MATL_G00113770</name>
</gene>
<dbReference type="Proteomes" id="UP001046870">
    <property type="component" value="Chromosome 8"/>
</dbReference>
<reference evidence="9" key="1">
    <citation type="submission" date="2021-01" db="EMBL/GenBank/DDBJ databases">
        <authorList>
            <person name="Zahm M."/>
            <person name="Roques C."/>
            <person name="Cabau C."/>
            <person name="Klopp C."/>
            <person name="Donnadieu C."/>
            <person name="Jouanno E."/>
            <person name="Lampietro C."/>
            <person name="Louis A."/>
            <person name="Herpin A."/>
            <person name="Echchiki A."/>
            <person name="Berthelot C."/>
            <person name="Parey E."/>
            <person name="Roest-Crollius H."/>
            <person name="Braasch I."/>
            <person name="Postlethwait J."/>
            <person name="Bobe J."/>
            <person name="Montfort J."/>
            <person name="Bouchez O."/>
            <person name="Begum T."/>
            <person name="Mejri S."/>
            <person name="Adams A."/>
            <person name="Chen W.-J."/>
            <person name="Guiguen Y."/>
        </authorList>
    </citation>
    <scope>NUCLEOTIDE SEQUENCE</scope>
    <source>
        <strain evidence="9">YG-15Mar2019-1</strain>
        <tissue evidence="9">Brain</tissue>
    </source>
</reference>
<sequence length="988" mass="111243">MEPRDFARFVDKHWAELVQRVTMVMPMADELLSLGMLHEETYSQIIAARTSQEKMRELFTALHSGGDKVKCAFYCALKDHQPHLLQDLEEQRIGDLSIRSSALTGDPVIAPGHKHTTGTSRGSFPVSYTGSSNPADTHSQNTDLISVSLKYKELICSEYTYVTEYNSLPGEHVVLTDRYTELLIIQRHREQNGFDELKLSQDNMSNLSLPSDVQTPASPESTLKALLSGRLLPESFLLVTTSLNLTDCSLTPETLKILQPAVSRSEELELDLRDFSDDDVGLLISALGEEKKLNNLSLTNSLLSDQGVQKVLNSLSKQRSVGEVYLTVKTITTNTAIILMNHFHNSKITGSISVQVNENSHEESLCSCLRTSNTVSGVMVSVEEYSRSERTSERSKPRSGTLIYGISVIFPHSKITNVNWTNFLQIFHKIKDLTEICPGFDENLKALLSFLISEPDLMYVKLEVAYLTESWTTKILPHLQVFPNLKHISVGCVGSEFHDRGISWSLSGSQADENLMLSFKAQDLKNPLFRISNSPTPLSLSEFCLTGPQSELFNISWKSFVQMLYKCEDKPMTEIGEDFEEKMDALLSVLPSVSGLKKVKMKMSDLTVNWAVRILSLIQTCPSLQCITIDLNGSYAERFCSSLTVSSTNGDLTLTCPYSEMSNINWTRFLEIFYRLKGLLEISPEFNEHVNALLSFLNSVPGLKFLSVEVASLTESWVTRILSLIQTCPSLQCVSLKVYGLSVDGLLLEEGICLLEDSQKRPECALIVHGSRCTKLTDQCTERENICSLPCNQRVKLLYHNNCFMLSTTDDNMWWMELLPSHIDSTQNKPSLLGMNFICPDSEMSCDKWTRFLQMFSQIRMLTETCPEFNEQMDALLSFLNSVPHLKKVMLYVDRLTENWAARILSLIQTCPSLRYMSLKAVFLLEEGIESLQNSEKRPDCTLTVEGFRCTKPTDQCTEHDEFKPNDCNQKVKLKFCGESFTVTGPDG</sequence>
<dbReference type="Pfam" id="PF00619">
    <property type="entry name" value="CARD"/>
    <property type="match status" value="1"/>
</dbReference>
<evidence type="ECO:0000256" key="3">
    <source>
        <dbReference type="ARBA" id="ARBA00022588"/>
    </source>
</evidence>
<feature type="compositionally biased region" description="Polar residues" evidence="7">
    <location>
        <begin position="117"/>
        <end position="138"/>
    </location>
</feature>
<keyword evidence="2" id="KW-0963">Cytoplasm</keyword>
<keyword evidence="3" id="KW-0399">Innate immunity</keyword>
<dbReference type="InterPro" id="IPR033516">
    <property type="entry name" value="CARD8/ASC/NALP1_CARD"/>
</dbReference>
<evidence type="ECO:0000256" key="5">
    <source>
        <dbReference type="ARBA" id="ARBA00022859"/>
    </source>
</evidence>
<dbReference type="InterPro" id="IPR050637">
    <property type="entry name" value="NLRP_innate_immun_reg"/>
</dbReference>
<dbReference type="SUPFAM" id="SSF47986">
    <property type="entry name" value="DEATH domain"/>
    <property type="match status" value="1"/>
</dbReference>
<keyword evidence="5" id="KW-0391">Immunity</keyword>
<feature type="domain" description="CARD" evidence="8">
    <location>
        <begin position="8"/>
        <end position="92"/>
    </location>
</feature>
<proteinExistence type="predicted"/>
<keyword evidence="6" id="KW-0395">Inflammatory response</keyword>
<evidence type="ECO:0000256" key="6">
    <source>
        <dbReference type="ARBA" id="ARBA00023198"/>
    </source>
</evidence>
<feature type="region of interest" description="Disordered" evidence="7">
    <location>
        <begin position="107"/>
        <end position="138"/>
    </location>
</feature>
<dbReference type="GO" id="GO:0006954">
    <property type="term" value="P:inflammatory response"/>
    <property type="evidence" value="ECO:0007669"/>
    <property type="project" value="UniProtKB-KW"/>
</dbReference>
<evidence type="ECO:0000313" key="10">
    <source>
        <dbReference type="Proteomes" id="UP001046870"/>
    </source>
</evidence>
<dbReference type="EMBL" id="JAFDVH010000008">
    <property type="protein sequence ID" value="KAG7472866.1"/>
    <property type="molecule type" value="Genomic_DNA"/>
</dbReference>
<dbReference type="GO" id="GO:0045087">
    <property type="term" value="P:innate immune response"/>
    <property type="evidence" value="ECO:0007669"/>
    <property type="project" value="UniProtKB-KW"/>
</dbReference>
<organism evidence="9 10">
    <name type="scientific">Megalops atlanticus</name>
    <name type="common">Tarpon</name>
    <name type="synonym">Clupea gigantea</name>
    <dbReference type="NCBI Taxonomy" id="7932"/>
    <lineage>
        <taxon>Eukaryota</taxon>
        <taxon>Metazoa</taxon>
        <taxon>Chordata</taxon>
        <taxon>Craniata</taxon>
        <taxon>Vertebrata</taxon>
        <taxon>Euteleostomi</taxon>
        <taxon>Actinopterygii</taxon>
        <taxon>Neopterygii</taxon>
        <taxon>Teleostei</taxon>
        <taxon>Elopiformes</taxon>
        <taxon>Megalopidae</taxon>
        <taxon>Megalops</taxon>
    </lineage>
</organism>
<keyword evidence="10" id="KW-1185">Reference proteome</keyword>
<dbReference type="GO" id="GO:0042981">
    <property type="term" value="P:regulation of apoptotic process"/>
    <property type="evidence" value="ECO:0007669"/>
    <property type="project" value="InterPro"/>
</dbReference>
<keyword evidence="4" id="KW-0677">Repeat</keyword>
<dbReference type="PANTHER" id="PTHR45690:SF19">
    <property type="entry name" value="NACHT, LRR AND PYD DOMAINS-CONTAINING PROTEIN 3"/>
    <property type="match status" value="1"/>
</dbReference>
<accession>A0A9D3Q080</accession>
<dbReference type="GO" id="GO:0005829">
    <property type="term" value="C:cytosol"/>
    <property type="evidence" value="ECO:0007669"/>
    <property type="project" value="UniProtKB-SubCell"/>
</dbReference>
<evidence type="ECO:0000256" key="7">
    <source>
        <dbReference type="SAM" id="MobiDB-lite"/>
    </source>
</evidence>
<dbReference type="AlphaFoldDB" id="A0A9D3Q080"/>
<evidence type="ECO:0000256" key="1">
    <source>
        <dbReference type="ARBA" id="ARBA00004514"/>
    </source>
</evidence>
<name>A0A9D3Q080_MEGAT</name>
<evidence type="ECO:0000256" key="4">
    <source>
        <dbReference type="ARBA" id="ARBA00022737"/>
    </source>
</evidence>
<dbReference type="InterPro" id="IPR001315">
    <property type="entry name" value="CARD"/>
</dbReference>
<dbReference type="FunFam" id="1.10.533.10:FF:000013">
    <property type="entry name" value="Apoptosis-associated speck-like protein containing a CARD"/>
    <property type="match status" value="1"/>
</dbReference>
<dbReference type="Gene3D" id="1.10.533.10">
    <property type="entry name" value="Death Domain, Fas"/>
    <property type="match status" value="1"/>
</dbReference>
<dbReference type="InterPro" id="IPR032675">
    <property type="entry name" value="LRR_dom_sf"/>
</dbReference>